<feature type="compositionally biased region" description="Basic and acidic residues" evidence="1">
    <location>
        <begin position="550"/>
        <end position="562"/>
    </location>
</feature>
<dbReference type="Proteomes" id="UP000447873">
    <property type="component" value="Unassembled WGS sequence"/>
</dbReference>
<dbReference type="InterPro" id="IPR013087">
    <property type="entry name" value="Znf_C2H2_type"/>
</dbReference>
<evidence type="ECO:0000259" key="2">
    <source>
        <dbReference type="PROSITE" id="PS00028"/>
    </source>
</evidence>
<protein>
    <recommendedName>
        <fullName evidence="2">C2H2-type domain-containing protein</fullName>
    </recommendedName>
</protein>
<comment type="caution">
    <text evidence="3">The sequence shown here is derived from an EMBL/GenBank/DDBJ whole genome shotgun (WGS) entry which is preliminary data.</text>
</comment>
<feature type="region of interest" description="Disordered" evidence="1">
    <location>
        <begin position="531"/>
        <end position="627"/>
    </location>
</feature>
<feature type="domain" description="C2H2-type" evidence="2">
    <location>
        <begin position="789"/>
        <end position="811"/>
    </location>
</feature>
<dbReference type="PROSITE" id="PS00028">
    <property type="entry name" value="ZINC_FINGER_C2H2_1"/>
    <property type="match status" value="1"/>
</dbReference>
<accession>A0A8H3VGD0</accession>
<name>A0A8H3VGD0_VENIN</name>
<organism evidence="3 4">
    <name type="scientific">Venturia inaequalis</name>
    <name type="common">Apple scab fungus</name>
    <dbReference type="NCBI Taxonomy" id="5025"/>
    <lineage>
        <taxon>Eukaryota</taxon>
        <taxon>Fungi</taxon>
        <taxon>Dikarya</taxon>
        <taxon>Ascomycota</taxon>
        <taxon>Pezizomycotina</taxon>
        <taxon>Dothideomycetes</taxon>
        <taxon>Pleosporomycetidae</taxon>
        <taxon>Venturiales</taxon>
        <taxon>Venturiaceae</taxon>
        <taxon>Venturia</taxon>
    </lineage>
</organism>
<dbReference type="AlphaFoldDB" id="A0A8H3VGD0"/>
<feature type="region of interest" description="Disordered" evidence="1">
    <location>
        <begin position="706"/>
        <end position="725"/>
    </location>
</feature>
<dbReference type="EMBL" id="WNWS01000020">
    <property type="protein sequence ID" value="KAE9987231.1"/>
    <property type="molecule type" value="Genomic_DNA"/>
</dbReference>
<sequence>MDDHGNSSDAIQAEEDDIPAQPKPWEKITANAQAMMAQMTTEKKTIRLATKRAFKVLADINPKQSPQQQSRHFRMVEMFWHFYSVILGKKYDSPHAFTTLLLTVLSKTTPPTAQDLCRFVSYLPNLCAPANGGVSVLYLLDWYRIVMKDIRFKFDVQYSEREGKQVSASLNTLIIEGKVYLAQSKNNQVSLSATVIARLIRAILNDAIHNGTASWDAVIGSIFPLALMASLAASSGDVGTSSSWAKKNRCLRLKHIDLRYIQSGGTGYFIAEILMAESNSMRFRPAIQQQRKRVAQIQDHNFAFACPINMLVAIALRFQHVDAVSYEDLIAKAKMVPGGCIKWIHPERPVVMSLGNHIQLDPIIQCGPRMINQILRRASTIAGLYDTNFPTSLDVKRGATRDIAFLSKKSKDHYINVEGAGRAAGHESTASTMTQQYIGADLAGDSWTLRLNNPLKDDFDPIFMDTPEAKPAPQQRRFSTKEIDAKLEELGLDSTIATRLQASATLRADRQKGSMETYAIQFAEAINQTPGTVPLTGTPKGLKVTKSRTSPKDIDKKIKEPGLKNTHAIRAKASAAIQKEKPKTSMDTDTAATAEQSPDTTASHSIRQNHSAAASSSMSTGVGSLSDAHQVNDQEVEPASDTLIDPILLNLEARLVSDISVPGLDAGLELLVENTVALSLPELNDPFLLPADQLIPLWSRINTFSKSSGGGKSPNSGGTRDDPTRMKLKCRNSIRGCRFQNLRRDRVVNHEKDCKISEYIQTQPSSVPGPLSEQIQTQTHPRLQEKLTCPFELCDRIYESQKALNKHYWVHVIPGASCTLSHSNKTTSGRAKSQRISDPIFHSKDGFIAHIRNEHAIDDRSKPTDPVKIKEFNDTFADWADRSGYAAEAARRSAVGGVKVGGVKVGNGCETED</sequence>
<evidence type="ECO:0000256" key="1">
    <source>
        <dbReference type="SAM" id="MobiDB-lite"/>
    </source>
</evidence>
<gene>
    <name evidence="3" type="ORF">EG328_003364</name>
</gene>
<evidence type="ECO:0000313" key="4">
    <source>
        <dbReference type="Proteomes" id="UP000447873"/>
    </source>
</evidence>
<reference evidence="3 4" key="1">
    <citation type="submission" date="2018-12" db="EMBL/GenBank/DDBJ databases">
        <title>Venturia inaequalis Genome Resource.</title>
        <authorList>
            <person name="Lichtner F.J."/>
        </authorList>
    </citation>
    <scope>NUCLEOTIDE SEQUENCE [LARGE SCALE GENOMIC DNA]</scope>
    <source>
        <strain evidence="3 4">120213</strain>
    </source>
</reference>
<evidence type="ECO:0000313" key="3">
    <source>
        <dbReference type="EMBL" id="KAE9987231.1"/>
    </source>
</evidence>
<feature type="compositionally biased region" description="Polar residues" evidence="1">
    <location>
        <begin position="587"/>
        <end position="610"/>
    </location>
</feature>
<feature type="region of interest" description="Disordered" evidence="1">
    <location>
        <begin position="1"/>
        <end position="23"/>
    </location>
</feature>
<proteinExistence type="predicted"/>